<dbReference type="EMBL" id="LSMT01000715">
    <property type="protein sequence ID" value="PFX14885.1"/>
    <property type="molecule type" value="Genomic_DNA"/>
</dbReference>
<dbReference type="CDD" id="cd01670">
    <property type="entry name" value="Death"/>
    <property type="match status" value="1"/>
</dbReference>
<dbReference type="GO" id="GO:0007165">
    <property type="term" value="P:signal transduction"/>
    <property type="evidence" value="ECO:0007669"/>
    <property type="project" value="InterPro"/>
</dbReference>
<dbReference type="InterPro" id="IPR000488">
    <property type="entry name" value="Death_dom"/>
</dbReference>
<dbReference type="STRING" id="50429.A0A2B4RF28"/>
<evidence type="ECO:0000256" key="1">
    <source>
        <dbReference type="SAM" id="MobiDB-lite"/>
    </source>
</evidence>
<evidence type="ECO:0000313" key="4">
    <source>
        <dbReference type="Proteomes" id="UP000225706"/>
    </source>
</evidence>
<keyword evidence="4" id="KW-1185">Reference proteome</keyword>
<dbReference type="InterPro" id="IPR036388">
    <property type="entry name" value="WH-like_DNA-bd_sf"/>
</dbReference>
<dbReference type="PROSITE" id="PS50017">
    <property type="entry name" value="DEATH_DOMAIN"/>
    <property type="match status" value="1"/>
</dbReference>
<dbReference type="SUPFAM" id="SSF47986">
    <property type="entry name" value="DEATH domain"/>
    <property type="match status" value="1"/>
</dbReference>
<dbReference type="Gene3D" id="1.10.533.10">
    <property type="entry name" value="Death Domain, Fas"/>
    <property type="match status" value="1"/>
</dbReference>
<dbReference type="OrthoDB" id="5985816at2759"/>
<dbReference type="Gene3D" id="1.10.10.10">
    <property type="entry name" value="Winged helix-like DNA-binding domain superfamily/Winged helix DNA-binding domain"/>
    <property type="match status" value="1"/>
</dbReference>
<dbReference type="AlphaFoldDB" id="A0A2B4RF28"/>
<gene>
    <name evidence="3" type="ORF">AWC38_SpisGene20927</name>
</gene>
<name>A0A2B4RF28_STYPI</name>
<dbReference type="InterPro" id="IPR011029">
    <property type="entry name" value="DEATH-like_dom_sf"/>
</dbReference>
<accession>A0A2B4RF28</accession>
<dbReference type="PANTHER" id="PTHR47508:SF1">
    <property type="entry name" value="NON-SPECIFIC SERINE_THREONINE PROTEIN KINASE"/>
    <property type="match status" value="1"/>
</dbReference>
<reference evidence="4" key="1">
    <citation type="journal article" date="2017" name="bioRxiv">
        <title>Comparative analysis of the genomes of Stylophora pistillata and Acropora digitifera provides evidence for extensive differences between species of corals.</title>
        <authorList>
            <person name="Voolstra C.R."/>
            <person name="Li Y."/>
            <person name="Liew Y.J."/>
            <person name="Baumgarten S."/>
            <person name="Zoccola D."/>
            <person name="Flot J.-F."/>
            <person name="Tambutte S."/>
            <person name="Allemand D."/>
            <person name="Aranda M."/>
        </authorList>
    </citation>
    <scope>NUCLEOTIDE SEQUENCE [LARGE SCALE GENOMIC DNA]</scope>
</reference>
<evidence type="ECO:0000259" key="2">
    <source>
        <dbReference type="PROSITE" id="PS50017"/>
    </source>
</evidence>
<dbReference type="Pfam" id="PF00531">
    <property type="entry name" value="Death"/>
    <property type="match status" value="1"/>
</dbReference>
<dbReference type="Proteomes" id="UP000225706">
    <property type="component" value="Unassembled WGS sequence"/>
</dbReference>
<sequence length="739" mass="84996">MFIGQDRAGKTSLKKSILGLPFDRNEQSTVGIEVKPSLFEIDVDQVKNWQPTEEKGFSSQFAKEVAKIAASELQKDNGKPKVNLKTQEELKKRRSSQVLVVEQSKRTSNNSMPSMKMKEPAETKKDRNHRADIRRRETPILTTTSAVNHTRKTDLVHHQAHEIDPNSPPMEFTEYLVQYQKDLNLQSDSLSIELVSMPSVQQNTEKKEEEVPYVRPPVQLVGAHADQPVQDIDKMKLQIQKELLAKVWFRFEKVVQALTAKNEFYLNYEALQVVVKKVGIVKDEAELAVMLNFYHDLGMIVKHGSTVVLKAQWLIDLFKRLITIPRYEDLGRDCKNVTEWKILEETGILHMELVRLVFSDFIKEDSVTEKDILDLMEQFGLIAKFATSTDFKYFVPAQLKTSPKHLYEMKPEPFHPCPLYIDFLNGFVPHGIYYQLVSRCIRWCSEYGCQEQPSLFNGGASFFISKQDVYQLILLCQKRFIKIVLTHRKPSKQEYLTEQSQVASDLLSFLNSALEGLSKQIPWQGNLRYELRVACPFCPLRKIKCHDHGYVSCPHENCFCLLKMAPEEKLICPRSICNEIPSVSGLGKWFPWEHLKAHQKKREFSGESVSPQKGGNAKRLRDHELTSSVKQGTPTGEELEKIGSEIAEKWMILGRRLGVNDSKLKDIEQADTSLCERAYQMLLHWKQKESSDATYQVLSCALRHKLVQRTDLAEKFYQTDVTSSERRVENGGHICQGER</sequence>
<feature type="compositionally biased region" description="Basic and acidic residues" evidence="1">
    <location>
        <begin position="116"/>
        <end position="129"/>
    </location>
</feature>
<protein>
    <recommendedName>
        <fullName evidence="2">Death domain-containing protein</fullName>
    </recommendedName>
</protein>
<feature type="region of interest" description="Disordered" evidence="1">
    <location>
        <begin position="603"/>
        <end position="636"/>
    </location>
</feature>
<organism evidence="3 4">
    <name type="scientific">Stylophora pistillata</name>
    <name type="common">Smooth cauliflower coral</name>
    <dbReference type="NCBI Taxonomy" id="50429"/>
    <lineage>
        <taxon>Eukaryota</taxon>
        <taxon>Metazoa</taxon>
        <taxon>Cnidaria</taxon>
        <taxon>Anthozoa</taxon>
        <taxon>Hexacorallia</taxon>
        <taxon>Scleractinia</taxon>
        <taxon>Astrocoeniina</taxon>
        <taxon>Pocilloporidae</taxon>
        <taxon>Stylophora</taxon>
    </lineage>
</organism>
<evidence type="ECO:0000313" key="3">
    <source>
        <dbReference type="EMBL" id="PFX14885.1"/>
    </source>
</evidence>
<comment type="caution">
    <text evidence="3">The sequence shown here is derived from an EMBL/GenBank/DDBJ whole genome shotgun (WGS) entry which is preliminary data.</text>
</comment>
<feature type="region of interest" description="Disordered" evidence="1">
    <location>
        <begin position="88"/>
        <end position="129"/>
    </location>
</feature>
<dbReference type="SMART" id="SM00005">
    <property type="entry name" value="DEATH"/>
    <property type="match status" value="1"/>
</dbReference>
<proteinExistence type="predicted"/>
<feature type="domain" description="Death" evidence="2">
    <location>
        <begin position="635"/>
        <end position="703"/>
    </location>
</feature>
<dbReference type="PANTHER" id="PTHR47508">
    <property type="entry name" value="SAM DOMAIN-CONTAINING PROTEIN-RELATED"/>
    <property type="match status" value="1"/>
</dbReference>